<sequence>MTKPITLDVDFGGIAVDPWGNSKVGYTFSGKINRSDFGLTWNAALETGGVMVSEEVKIAGDIQFSKS</sequence>
<dbReference type="EMBL" id="UGYW01000002">
    <property type="protein sequence ID" value="SUJ27172.1"/>
    <property type="molecule type" value="Genomic_DNA"/>
</dbReference>
<evidence type="ECO:0000313" key="2">
    <source>
        <dbReference type="EMBL" id="SUJ27172.1"/>
    </source>
</evidence>
<dbReference type="AlphaFoldDB" id="A0A380CSM6"/>
<name>A0A380CSM6_SPHSI</name>
<dbReference type="SUPFAM" id="SSF101874">
    <property type="entry name" value="YceI-like"/>
    <property type="match status" value="1"/>
</dbReference>
<evidence type="ECO:0000313" key="3">
    <source>
        <dbReference type="Proteomes" id="UP000254893"/>
    </source>
</evidence>
<gene>
    <name evidence="2" type="ORF">NCTC11388_04104</name>
</gene>
<protein>
    <submittedName>
        <fullName evidence="2">Uncharacterized conserved protein</fullName>
    </submittedName>
</protein>
<dbReference type="InterPro" id="IPR007372">
    <property type="entry name" value="Lipid/polyisoprenoid-bd_YceI"/>
</dbReference>
<dbReference type="InterPro" id="IPR036761">
    <property type="entry name" value="TTHA0802/YceI-like_sf"/>
</dbReference>
<proteinExistence type="predicted"/>
<dbReference type="Proteomes" id="UP000254893">
    <property type="component" value="Unassembled WGS sequence"/>
</dbReference>
<evidence type="ECO:0000259" key="1">
    <source>
        <dbReference type="Pfam" id="PF04264"/>
    </source>
</evidence>
<dbReference type="Gene3D" id="2.40.128.110">
    <property type="entry name" value="Lipid/polyisoprenoid-binding, YceI-like"/>
    <property type="match status" value="1"/>
</dbReference>
<organism evidence="2 3">
    <name type="scientific">Sphingobacterium spiritivorum</name>
    <name type="common">Flavobacterium spiritivorum</name>
    <dbReference type="NCBI Taxonomy" id="258"/>
    <lineage>
        <taxon>Bacteria</taxon>
        <taxon>Pseudomonadati</taxon>
        <taxon>Bacteroidota</taxon>
        <taxon>Sphingobacteriia</taxon>
        <taxon>Sphingobacteriales</taxon>
        <taxon>Sphingobacteriaceae</taxon>
        <taxon>Sphingobacterium</taxon>
    </lineage>
</organism>
<reference evidence="2 3" key="1">
    <citation type="submission" date="2018-06" db="EMBL/GenBank/DDBJ databases">
        <authorList>
            <consortium name="Pathogen Informatics"/>
            <person name="Doyle S."/>
        </authorList>
    </citation>
    <scope>NUCLEOTIDE SEQUENCE [LARGE SCALE GENOMIC DNA]</scope>
    <source>
        <strain evidence="2 3">NCTC11388</strain>
    </source>
</reference>
<dbReference type="Pfam" id="PF04264">
    <property type="entry name" value="YceI"/>
    <property type="match status" value="1"/>
</dbReference>
<feature type="domain" description="Lipid/polyisoprenoid-binding YceI-like" evidence="1">
    <location>
        <begin position="2"/>
        <end position="64"/>
    </location>
</feature>
<accession>A0A380CSM6</accession>